<dbReference type="Proteomes" id="UP000037023">
    <property type="component" value="Unassembled WGS sequence"/>
</dbReference>
<reference evidence="1 2" key="1">
    <citation type="submission" date="2015-06" db="EMBL/GenBank/DDBJ databases">
        <authorList>
            <person name="Hoefler B.C."/>
            <person name="Straight P.D."/>
        </authorList>
    </citation>
    <scope>NUCLEOTIDE SEQUENCE [LARGE SCALE GENOMIC DNA]</scope>
    <source>
        <strain evidence="1 2">NRRL 3427</strain>
    </source>
</reference>
<name>A0A0L8LDR1_STRVR</name>
<dbReference type="RefSeq" id="WP_033209962.1">
    <property type="nucleotide sequence ID" value="NZ_LGUP01000010.1"/>
</dbReference>
<dbReference type="EMBL" id="LGUP01000010">
    <property type="protein sequence ID" value="KOG36272.1"/>
    <property type="molecule type" value="Genomic_DNA"/>
</dbReference>
<comment type="caution">
    <text evidence="1">The sequence shown here is derived from an EMBL/GenBank/DDBJ whole genome shotgun (WGS) entry which is preliminary data.</text>
</comment>
<evidence type="ECO:0000313" key="1">
    <source>
        <dbReference type="EMBL" id="KOG36272.1"/>
    </source>
</evidence>
<evidence type="ECO:0000313" key="2">
    <source>
        <dbReference type="Proteomes" id="UP000037023"/>
    </source>
</evidence>
<organism evidence="1 2">
    <name type="scientific">Streptomyces viridochromogenes</name>
    <dbReference type="NCBI Taxonomy" id="1938"/>
    <lineage>
        <taxon>Bacteria</taxon>
        <taxon>Bacillati</taxon>
        <taxon>Actinomycetota</taxon>
        <taxon>Actinomycetes</taxon>
        <taxon>Kitasatosporales</taxon>
        <taxon>Streptomycetaceae</taxon>
        <taxon>Streptomyces</taxon>
    </lineage>
</organism>
<accession>A0A0L8LDR1</accession>
<dbReference type="AlphaFoldDB" id="A0A0L8LDR1"/>
<dbReference type="OrthoDB" id="4253295at2"/>
<gene>
    <name evidence="1" type="ORF">ADK34_02425</name>
</gene>
<protein>
    <submittedName>
        <fullName evidence="1">Uncharacterized protein</fullName>
    </submittedName>
</protein>
<proteinExistence type="predicted"/>
<sequence>MSGGPRLRNAEWFTVPGAAAFDPGGQVTSVSRSGDHLDLFAVGNDRRVWTHFWSARAGWAADWFPVPGQAVFDPAQRVAAVSRRSDQLDLFVLGHDHHVWSTFWHHDTVRSGLAGEPFTPIPRTLQVDDPGHFARHPPP</sequence>
<dbReference type="PATRIC" id="fig|1938.6.peg.519"/>
<dbReference type="Gene3D" id="2.120.10.70">
    <property type="entry name" value="Fucose-specific lectin"/>
    <property type="match status" value="1"/>
</dbReference>
<dbReference type="SUPFAM" id="SSF89372">
    <property type="entry name" value="Fucose-specific lectin"/>
    <property type="match status" value="1"/>
</dbReference>